<dbReference type="InterPro" id="IPR036388">
    <property type="entry name" value="WH-like_DNA-bd_sf"/>
</dbReference>
<dbReference type="eggNOG" id="COG0583">
    <property type="taxonomic scope" value="Bacteria"/>
</dbReference>
<evidence type="ECO:0000256" key="2">
    <source>
        <dbReference type="ARBA" id="ARBA00023015"/>
    </source>
</evidence>
<keyword evidence="2" id="KW-0805">Transcription regulation</keyword>
<dbReference type="Proteomes" id="UP000064844">
    <property type="component" value="Chromosome"/>
</dbReference>
<reference evidence="7" key="2">
    <citation type="submission" date="2015-04" db="EMBL/GenBank/DDBJ databases">
        <title>A butyrogenic pathway from the amino acid lysine in a human gut commensal.</title>
        <authorList>
            <person name="de Vos W.M."/>
            <person name="Bui N.T.P."/>
            <person name="Plugge C.M."/>
            <person name="Ritari J."/>
        </authorList>
    </citation>
    <scope>NUCLEOTIDE SEQUENCE [LARGE SCALE GENOMIC DNA]</scope>
    <source>
        <strain evidence="7">AF211</strain>
    </source>
</reference>
<dbReference type="STRING" id="1297617.IB211_02736c"/>
<dbReference type="FunFam" id="1.10.10.10:FF:000001">
    <property type="entry name" value="LysR family transcriptional regulator"/>
    <property type="match status" value="1"/>
</dbReference>
<dbReference type="InterPro" id="IPR005119">
    <property type="entry name" value="LysR_subst-bd"/>
</dbReference>
<dbReference type="RefSeq" id="WP_033116581.1">
    <property type="nucleotide sequence ID" value="NZ_CALICV010000088.1"/>
</dbReference>
<dbReference type="CDD" id="cd05466">
    <property type="entry name" value="PBP2_LTTR_substrate"/>
    <property type="match status" value="1"/>
</dbReference>
<dbReference type="GO" id="GO:0003700">
    <property type="term" value="F:DNA-binding transcription factor activity"/>
    <property type="evidence" value="ECO:0007669"/>
    <property type="project" value="InterPro"/>
</dbReference>
<dbReference type="InterPro" id="IPR036390">
    <property type="entry name" value="WH_DNA-bd_sf"/>
</dbReference>
<comment type="similarity">
    <text evidence="1">Belongs to the LysR transcriptional regulatory family.</text>
</comment>
<evidence type="ECO:0000313" key="7">
    <source>
        <dbReference type="Proteomes" id="UP000064844"/>
    </source>
</evidence>
<sequence length="297" mass="34484">MYNPQLETFLRVADAGSFNKAAEELFITPPAVMKQITSLEASLDIQLFRRSHRGLTLTEAGKSLYQDAKYIIQYCKESEVRARNAGQKDGQLIRIGVSPMTPVQFLMDLWPKLHAMCPDIRFHLVNYENSAENAREILTNLGKNIDIVAGLYDADFLEHYQCAALELSRTPIACAVPLNHRLAEKRMLSVQDLYGERFMLIRRGWNQYLDIMRDELWKNHPQIKIVDFERFNLNVFNQCESENNIMMTIDNWKNVHPMLKSIPIRWNYTIPFGIFHAPEPSETVQRFLDAVKTVFEL</sequence>
<dbReference type="SUPFAM" id="SSF53850">
    <property type="entry name" value="Periplasmic binding protein-like II"/>
    <property type="match status" value="1"/>
</dbReference>
<dbReference type="EMBL" id="CP011307">
    <property type="protein sequence ID" value="ALP95127.1"/>
    <property type="molecule type" value="Genomic_DNA"/>
</dbReference>
<accession>A0A0S2W7L6</accession>
<dbReference type="GO" id="GO:0032993">
    <property type="term" value="C:protein-DNA complex"/>
    <property type="evidence" value="ECO:0007669"/>
    <property type="project" value="TreeGrafter"/>
</dbReference>
<evidence type="ECO:0000313" key="6">
    <source>
        <dbReference type="EMBL" id="ALP95127.1"/>
    </source>
</evidence>
<keyword evidence="4" id="KW-0804">Transcription</keyword>
<protein>
    <submittedName>
        <fullName evidence="6">Transcription regulator</fullName>
    </submittedName>
</protein>
<keyword evidence="7" id="KW-1185">Reference proteome</keyword>
<organism evidence="6 7">
    <name type="scientific">Intestinimonas butyriciproducens</name>
    <dbReference type="NCBI Taxonomy" id="1297617"/>
    <lineage>
        <taxon>Bacteria</taxon>
        <taxon>Bacillati</taxon>
        <taxon>Bacillota</taxon>
        <taxon>Clostridia</taxon>
        <taxon>Eubacteriales</taxon>
        <taxon>Intestinimonas</taxon>
    </lineage>
</organism>
<dbReference type="Pfam" id="PF03466">
    <property type="entry name" value="LysR_substrate"/>
    <property type="match status" value="1"/>
</dbReference>
<name>A0A0S2W7L6_9FIRM</name>
<dbReference type="SUPFAM" id="SSF46785">
    <property type="entry name" value="Winged helix' DNA-binding domain"/>
    <property type="match status" value="1"/>
</dbReference>
<reference evidence="6 7" key="1">
    <citation type="journal article" date="2015" name="Nat. Commun.">
        <title>Production of butyrate from lysine and the Amadori product fructoselysine by a human gut commensal.</title>
        <authorList>
            <person name="Bui T.P."/>
            <person name="Ritari J."/>
            <person name="Boeren S."/>
            <person name="de Waard P."/>
            <person name="Plugge C.M."/>
            <person name="de Vos W.M."/>
        </authorList>
    </citation>
    <scope>NUCLEOTIDE SEQUENCE [LARGE SCALE GENOMIC DNA]</scope>
    <source>
        <strain evidence="6 7">AF211</strain>
    </source>
</reference>
<proteinExistence type="inferred from homology"/>
<keyword evidence="3" id="KW-0238">DNA-binding</keyword>
<dbReference type="PROSITE" id="PS50931">
    <property type="entry name" value="HTH_LYSR"/>
    <property type="match status" value="1"/>
</dbReference>
<dbReference type="Gene3D" id="3.40.190.290">
    <property type="match status" value="1"/>
</dbReference>
<dbReference type="PRINTS" id="PR00039">
    <property type="entry name" value="HTHLYSR"/>
</dbReference>
<evidence type="ECO:0000259" key="5">
    <source>
        <dbReference type="PROSITE" id="PS50931"/>
    </source>
</evidence>
<dbReference type="PANTHER" id="PTHR30346">
    <property type="entry name" value="TRANSCRIPTIONAL DUAL REGULATOR HCAR-RELATED"/>
    <property type="match status" value="1"/>
</dbReference>
<dbReference type="GO" id="GO:0003677">
    <property type="term" value="F:DNA binding"/>
    <property type="evidence" value="ECO:0007669"/>
    <property type="project" value="UniProtKB-KW"/>
</dbReference>
<feature type="domain" description="HTH lysR-type" evidence="5">
    <location>
        <begin position="1"/>
        <end position="58"/>
    </location>
</feature>
<evidence type="ECO:0000256" key="1">
    <source>
        <dbReference type="ARBA" id="ARBA00009437"/>
    </source>
</evidence>
<dbReference type="KEGG" id="ibu:IB211_02736c"/>
<dbReference type="Gene3D" id="1.10.10.10">
    <property type="entry name" value="Winged helix-like DNA-binding domain superfamily/Winged helix DNA-binding domain"/>
    <property type="match status" value="1"/>
</dbReference>
<dbReference type="PANTHER" id="PTHR30346:SF0">
    <property type="entry name" value="HCA OPERON TRANSCRIPTIONAL ACTIVATOR HCAR"/>
    <property type="match status" value="1"/>
</dbReference>
<dbReference type="AlphaFoldDB" id="A0A0S2W7L6"/>
<evidence type="ECO:0000256" key="3">
    <source>
        <dbReference type="ARBA" id="ARBA00023125"/>
    </source>
</evidence>
<dbReference type="Pfam" id="PF00126">
    <property type="entry name" value="HTH_1"/>
    <property type="match status" value="1"/>
</dbReference>
<gene>
    <name evidence="6" type="ORF">IB211_02736c</name>
</gene>
<dbReference type="PATRIC" id="fig|1297617.4.peg.2818"/>
<evidence type="ECO:0000256" key="4">
    <source>
        <dbReference type="ARBA" id="ARBA00023163"/>
    </source>
</evidence>
<dbReference type="InterPro" id="IPR000847">
    <property type="entry name" value="LysR_HTH_N"/>
</dbReference>